<sequence length="89" mass="9820">MKNAAAAARMAMAKTHRLIISIPPRKPLPSTRACMAVSLPFSLDPLRLVLYEPGRQLPGVIKEEIPGKPRGSFSANFSPTKKRLVGRRR</sequence>
<proteinExistence type="predicted"/>
<dbReference type="EMBL" id="GBRH01165962">
    <property type="protein sequence ID" value="JAE31934.1"/>
    <property type="molecule type" value="Transcribed_RNA"/>
</dbReference>
<protein>
    <submittedName>
        <fullName evidence="2">Uncharacterized protein</fullName>
    </submittedName>
</protein>
<name>A0A0A9H806_ARUDO</name>
<evidence type="ECO:0000313" key="2">
    <source>
        <dbReference type="EMBL" id="JAE31934.1"/>
    </source>
</evidence>
<reference evidence="2" key="1">
    <citation type="submission" date="2014-09" db="EMBL/GenBank/DDBJ databases">
        <authorList>
            <person name="Magalhaes I.L.F."/>
            <person name="Oliveira U."/>
            <person name="Santos F.R."/>
            <person name="Vidigal T.H.D.A."/>
            <person name="Brescovit A.D."/>
            <person name="Santos A.J."/>
        </authorList>
    </citation>
    <scope>NUCLEOTIDE SEQUENCE</scope>
    <source>
        <tissue evidence="2">Shoot tissue taken approximately 20 cm above the soil surface</tissue>
    </source>
</reference>
<evidence type="ECO:0000256" key="1">
    <source>
        <dbReference type="SAM" id="MobiDB-lite"/>
    </source>
</evidence>
<feature type="region of interest" description="Disordered" evidence="1">
    <location>
        <begin position="62"/>
        <end position="89"/>
    </location>
</feature>
<reference evidence="2" key="2">
    <citation type="journal article" date="2015" name="Data Brief">
        <title>Shoot transcriptome of the giant reed, Arundo donax.</title>
        <authorList>
            <person name="Barrero R.A."/>
            <person name="Guerrero F.D."/>
            <person name="Moolhuijzen P."/>
            <person name="Goolsby J.A."/>
            <person name="Tidwell J."/>
            <person name="Bellgard S.E."/>
            <person name="Bellgard M.I."/>
        </authorList>
    </citation>
    <scope>NUCLEOTIDE SEQUENCE</scope>
    <source>
        <tissue evidence="2">Shoot tissue taken approximately 20 cm above the soil surface</tissue>
    </source>
</reference>
<dbReference type="AlphaFoldDB" id="A0A0A9H806"/>
<feature type="compositionally biased region" description="Basic residues" evidence="1">
    <location>
        <begin position="80"/>
        <end position="89"/>
    </location>
</feature>
<organism evidence="2">
    <name type="scientific">Arundo donax</name>
    <name type="common">Giant reed</name>
    <name type="synonym">Donax arundinaceus</name>
    <dbReference type="NCBI Taxonomy" id="35708"/>
    <lineage>
        <taxon>Eukaryota</taxon>
        <taxon>Viridiplantae</taxon>
        <taxon>Streptophyta</taxon>
        <taxon>Embryophyta</taxon>
        <taxon>Tracheophyta</taxon>
        <taxon>Spermatophyta</taxon>
        <taxon>Magnoliopsida</taxon>
        <taxon>Liliopsida</taxon>
        <taxon>Poales</taxon>
        <taxon>Poaceae</taxon>
        <taxon>PACMAD clade</taxon>
        <taxon>Arundinoideae</taxon>
        <taxon>Arundineae</taxon>
        <taxon>Arundo</taxon>
    </lineage>
</organism>
<accession>A0A0A9H806</accession>